<dbReference type="OrthoDB" id="783096at2759"/>
<dbReference type="GO" id="GO:0030010">
    <property type="term" value="P:establishment of cell polarity"/>
    <property type="evidence" value="ECO:0007669"/>
    <property type="project" value="TreeGrafter"/>
</dbReference>
<dbReference type="AlphaFoldDB" id="A0A367J9D9"/>
<evidence type="ECO:0000256" key="2">
    <source>
        <dbReference type="SAM" id="Coils"/>
    </source>
</evidence>
<evidence type="ECO:0000256" key="1">
    <source>
        <dbReference type="ARBA" id="ARBA00023054"/>
    </source>
</evidence>
<dbReference type="Pfam" id="PF23153">
    <property type="entry name" value="Aip3p_Bud6_N"/>
    <property type="match status" value="1"/>
</dbReference>
<protein>
    <submittedName>
        <fullName evidence="4">Bud site selection protein 6</fullName>
    </submittedName>
</protein>
<dbReference type="InterPro" id="IPR056279">
    <property type="entry name" value="Aip3p_Bud6_N"/>
</dbReference>
<evidence type="ECO:0000259" key="3">
    <source>
        <dbReference type="SMART" id="SM00806"/>
    </source>
</evidence>
<feature type="domain" description="Actin interacting protein 3 C-terminal" evidence="3">
    <location>
        <begin position="134"/>
        <end position="473"/>
    </location>
</feature>
<dbReference type="Pfam" id="PF03915">
    <property type="entry name" value="AIP3"/>
    <property type="match status" value="2"/>
</dbReference>
<dbReference type="InterPro" id="IPR051825">
    <property type="entry name" value="SRCIN1"/>
</dbReference>
<dbReference type="Proteomes" id="UP000253551">
    <property type="component" value="Unassembled WGS sequence"/>
</dbReference>
<dbReference type="InterPro" id="IPR005613">
    <property type="entry name" value="AIP3_C"/>
</dbReference>
<dbReference type="GO" id="GO:0051286">
    <property type="term" value="C:cell tip"/>
    <property type="evidence" value="ECO:0007669"/>
    <property type="project" value="TreeGrafter"/>
</dbReference>
<dbReference type="Gene3D" id="1.20.58.1540">
    <property type="entry name" value="Actin interacting protein 3, C-terminal domain"/>
    <property type="match status" value="1"/>
</dbReference>
<dbReference type="SMART" id="SM00806">
    <property type="entry name" value="AIP3"/>
    <property type="match status" value="1"/>
</dbReference>
<feature type="coiled-coil region" evidence="2">
    <location>
        <begin position="222"/>
        <end position="372"/>
    </location>
</feature>
<dbReference type="GO" id="GO:0005519">
    <property type="term" value="F:cytoskeletal regulatory protein binding"/>
    <property type="evidence" value="ECO:0007669"/>
    <property type="project" value="InterPro"/>
</dbReference>
<accession>A0A367J9D9</accession>
<dbReference type="GO" id="GO:0005737">
    <property type="term" value="C:cytoplasm"/>
    <property type="evidence" value="ECO:0007669"/>
    <property type="project" value="TreeGrafter"/>
</dbReference>
<dbReference type="PANTHER" id="PTHR22741">
    <property type="entry name" value="P140CAP/SNIP-RELATED"/>
    <property type="match status" value="1"/>
</dbReference>
<keyword evidence="1 2" id="KW-0175">Coiled coil</keyword>
<reference evidence="4 5" key="1">
    <citation type="journal article" date="2018" name="G3 (Bethesda)">
        <title>Phylogenetic and Phylogenomic Definition of Rhizopus Species.</title>
        <authorList>
            <person name="Gryganskyi A.P."/>
            <person name="Golan J."/>
            <person name="Dolatabadi S."/>
            <person name="Mondo S."/>
            <person name="Robb S."/>
            <person name="Idnurm A."/>
            <person name="Muszewska A."/>
            <person name="Steczkiewicz K."/>
            <person name="Masonjones S."/>
            <person name="Liao H.L."/>
            <person name="Gajdeczka M.T."/>
            <person name="Anike F."/>
            <person name="Vuek A."/>
            <person name="Anishchenko I.M."/>
            <person name="Voigt K."/>
            <person name="de Hoog G.S."/>
            <person name="Smith M.E."/>
            <person name="Heitman J."/>
            <person name="Vilgalys R."/>
            <person name="Stajich J.E."/>
        </authorList>
    </citation>
    <scope>NUCLEOTIDE SEQUENCE [LARGE SCALE GENOMIC DNA]</scope>
    <source>
        <strain evidence="4 5">LSU 92-RS-03</strain>
    </source>
</reference>
<dbReference type="EMBL" id="PJQM01003918">
    <property type="protein sequence ID" value="RCH86515.1"/>
    <property type="molecule type" value="Genomic_DNA"/>
</dbReference>
<proteinExistence type="predicted"/>
<name>A0A367J9D9_RHIST</name>
<dbReference type="STRING" id="4846.A0A367J9D9"/>
<dbReference type="InterPro" id="IPR022782">
    <property type="entry name" value="AIP3-like_C"/>
</dbReference>
<sequence>MSEIEEHVARLLSSTKRLLEILNGWSCGNINQQDIYEEYNILETYFMAATRAFESCSVSTSDMHYLPEELRTCLKEVLEKEPSLTTLEQHLPAIRDIIMRLLQGLKAKQSLLRDKGKWTHTYNSLKEQKEFPVYLKGGDRIKKCTLQNSHLSIASIQQLFMTTFDVDLSTVYILDPTTNIEYELEDVQDIQPYSVLSIKATHHTLQQLHSLFDDFLQQSAHTLTKETELNQLKQELTQLKQSYAQLKTEHDASDNRKIHQEISKSKDITQKAATLMTTRLEELQDTIDQLKSNVTQRRCRPSKHQLTQCQQVSDRLMHEMKQLESRIKTCKPLWKKTWELELQQIVKEQQFLKEQEALVADLKEDHKALIDVLGQLHKISEIQERKKQLGMPIQKEQDEEEEGMIKVLQQVSHLHVDHHQRMKALGEIETKIKSKKQTVDEFERELTDFIGFSKLKNIGGTENVDKQRQEKDKAMIQQLFTHKQ</sequence>
<organism evidence="4 5">
    <name type="scientific">Rhizopus stolonifer</name>
    <name type="common">Rhizopus nigricans</name>
    <dbReference type="NCBI Taxonomy" id="4846"/>
    <lineage>
        <taxon>Eukaryota</taxon>
        <taxon>Fungi</taxon>
        <taxon>Fungi incertae sedis</taxon>
        <taxon>Mucoromycota</taxon>
        <taxon>Mucoromycotina</taxon>
        <taxon>Mucoromycetes</taxon>
        <taxon>Mucorales</taxon>
        <taxon>Mucorineae</taxon>
        <taxon>Rhizopodaceae</taxon>
        <taxon>Rhizopus</taxon>
    </lineage>
</organism>
<keyword evidence="5" id="KW-1185">Reference proteome</keyword>
<gene>
    <name evidence="4" type="primary">BUD6_1</name>
    <name evidence="4" type="ORF">CU098_007050</name>
</gene>
<comment type="caution">
    <text evidence="4">The sequence shown here is derived from an EMBL/GenBank/DDBJ whole genome shotgun (WGS) entry which is preliminary data.</text>
</comment>
<evidence type="ECO:0000313" key="5">
    <source>
        <dbReference type="Proteomes" id="UP000253551"/>
    </source>
</evidence>
<evidence type="ECO:0000313" key="4">
    <source>
        <dbReference type="EMBL" id="RCH86515.1"/>
    </source>
</evidence>
<dbReference type="PANTHER" id="PTHR22741:SF10">
    <property type="entry name" value="COILED-COIL DOMAIN-CONTAINING PROTEIN CG32809"/>
    <property type="match status" value="1"/>
</dbReference>